<proteinExistence type="predicted"/>
<sequence length="65" mass="6891">MQTTDAQRSPSVSGCQEQIVCSELLPLHIPEIDDVSSASSDEAGPRSGLRMGMLAKGLYQKNGQA</sequence>
<feature type="region of interest" description="Disordered" evidence="1">
    <location>
        <begin position="32"/>
        <end position="51"/>
    </location>
</feature>
<evidence type="ECO:0000256" key="1">
    <source>
        <dbReference type="SAM" id="MobiDB-lite"/>
    </source>
</evidence>
<protein>
    <submittedName>
        <fullName evidence="2">Uncharacterized protein</fullName>
    </submittedName>
</protein>
<dbReference type="EMBL" id="PZQS01000002">
    <property type="protein sequence ID" value="PVD37101.1"/>
    <property type="molecule type" value="Genomic_DNA"/>
</dbReference>
<keyword evidence="3" id="KW-1185">Reference proteome</keyword>
<name>A0A2T7PUK5_POMCA</name>
<organism evidence="2 3">
    <name type="scientific">Pomacea canaliculata</name>
    <name type="common">Golden apple snail</name>
    <dbReference type="NCBI Taxonomy" id="400727"/>
    <lineage>
        <taxon>Eukaryota</taxon>
        <taxon>Metazoa</taxon>
        <taxon>Spiralia</taxon>
        <taxon>Lophotrochozoa</taxon>
        <taxon>Mollusca</taxon>
        <taxon>Gastropoda</taxon>
        <taxon>Caenogastropoda</taxon>
        <taxon>Architaenioglossa</taxon>
        <taxon>Ampullarioidea</taxon>
        <taxon>Ampullariidae</taxon>
        <taxon>Pomacea</taxon>
    </lineage>
</organism>
<evidence type="ECO:0000313" key="3">
    <source>
        <dbReference type="Proteomes" id="UP000245119"/>
    </source>
</evidence>
<reference evidence="2 3" key="1">
    <citation type="submission" date="2018-04" db="EMBL/GenBank/DDBJ databases">
        <title>The genome of golden apple snail Pomacea canaliculata provides insight into stress tolerance and invasive adaptation.</title>
        <authorList>
            <person name="Liu C."/>
            <person name="Liu B."/>
            <person name="Ren Y."/>
            <person name="Zhang Y."/>
            <person name="Wang H."/>
            <person name="Li S."/>
            <person name="Jiang F."/>
            <person name="Yin L."/>
            <person name="Zhang G."/>
            <person name="Qian W."/>
            <person name="Fan W."/>
        </authorList>
    </citation>
    <scope>NUCLEOTIDE SEQUENCE [LARGE SCALE GENOMIC DNA]</scope>
    <source>
        <strain evidence="2">SZHN2017</strain>
        <tissue evidence="2">Muscle</tissue>
    </source>
</reference>
<accession>A0A2T7PUK5</accession>
<dbReference type="Proteomes" id="UP000245119">
    <property type="component" value="Linkage Group LG2"/>
</dbReference>
<gene>
    <name evidence="2" type="ORF">C0Q70_04095</name>
</gene>
<comment type="caution">
    <text evidence="2">The sequence shown here is derived from an EMBL/GenBank/DDBJ whole genome shotgun (WGS) entry which is preliminary data.</text>
</comment>
<evidence type="ECO:0000313" key="2">
    <source>
        <dbReference type="EMBL" id="PVD37101.1"/>
    </source>
</evidence>
<dbReference type="AlphaFoldDB" id="A0A2T7PUK5"/>